<protein>
    <recommendedName>
        <fullName evidence="2">NADP-dependent oxidoreductase domain-containing protein</fullName>
    </recommendedName>
</protein>
<dbReference type="AlphaFoldDB" id="A0A382C141"/>
<feature type="non-terminal residue" evidence="3">
    <location>
        <position position="1"/>
    </location>
</feature>
<dbReference type="GO" id="GO:0005829">
    <property type="term" value="C:cytosol"/>
    <property type="evidence" value="ECO:0007669"/>
    <property type="project" value="TreeGrafter"/>
</dbReference>
<dbReference type="PANTHER" id="PTHR43364:SF4">
    <property type="entry name" value="NAD(P)-LINKED OXIDOREDUCTASE SUPERFAMILY PROTEIN"/>
    <property type="match status" value="1"/>
</dbReference>
<dbReference type="Gene3D" id="3.20.20.100">
    <property type="entry name" value="NADP-dependent oxidoreductase domain"/>
    <property type="match status" value="1"/>
</dbReference>
<accession>A0A382C141</accession>
<sequence>TIPAVQKIRDQGKVRYIGASSMFAWQFAKALYISEMNGWAKFVSMQNYYNLAYREEEREMLPLCVDQGIGVIPWSPMARGYLVRDPGEETIRAKTDPQIQKWGVGKPDDVGVRAAVIKVAERLGVPRAHVAIAWLLSKPAVSAPIIGATKESHIPDAVAALDLKLSSEDIVMLEAPYKPQGVAGHE</sequence>
<reference evidence="3" key="1">
    <citation type="submission" date="2018-05" db="EMBL/GenBank/DDBJ databases">
        <authorList>
            <person name="Lanie J.A."/>
            <person name="Ng W.-L."/>
            <person name="Kazmierczak K.M."/>
            <person name="Andrzejewski T.M."/>
            <person name="Davidsen T.M."/>
            <person name="Wayne K.J."/>
            <person name="Tettelin H."/>
            <person name="Glass J.I."/>
            <person name="Rusch D."/>
            <person name="Podicherti R."/>
            <person name="Tsui H.-C.T."/>
            <person name="Winkler M.E."/>
        </authorList>
    </citation>
    <scope>NUCLEOTIDE SEQUENCE</scope>
</reference>
<dbReference type="SUPFAM" id="SSF51430">
    <property type="entry name" value="NAD(P)-linked oxidoreductase"/>
    <property type="match status" value="1"/>
</dbReference>
<feature type="domain" description="NADP-dependent oxidoreductase" evidence="2">
    <location>
        <begin position="2"/>
        <end position="175"/>
    </location>
</feature>
<organism evidence="3">
    <name type="scientific">marine metagenome</name>
    <dbReference type="NCBI Taxonomy" id="408172"/>
    <lineage>
        <taxon>unclassified sequences</taxon>
        <taxon>metagenomes</taxon>
        <taxon>ecological metagenomes</taxon>
    </lineage>
</organism>
<gene>
    <name evidence="3" type="ORF">METZ01_LOCUS172659</name>
</gene>
<proteinExistence type="predicted"/>
<keyword evidence="1" id="KW-0560">Oxidoreductase</keyword>
<evidence type="ECO:0000313" key="3">
    <source>
        <dbReference type="EMBL" id="SVB19805.1"/>
    </source>
</evidence>
<dbReference type="Pfam" id="PF00248">
    <property type="entry name" value="Aldo_ket_red"/>
    <property type="match status" value="1"/>
</dbReference>
<dbReference type="GO" id="GO:0016491">
    <property type="term" value="F:oxidoreductase activity"/>
    <property type="evidence" value="ECO:0007669"/>
    <property type="project" value="UniProtKB-KW"/>
</dbReference>
<dbReference type="InterPro" id="IPR050523">
    <property type="entry name" value="AKR_Detox_Biosynth"/>
</dbReference>
<dbReference type="PANTHER" id="PTHR43364">
    <property type="entry name" value="NADH-SPECIFIC METHYLGLYOXAL REDUCTASE-RELATED"/>
    <property type="match status" value="1"/>
</dbReference>
<name>A0A382C141_9ZZZZ</name>
<evidence type="ECO:0000256" key="1">
    <source>
        <dbReference type="ARBA" id="ARBA00023002"/>
    </source>
</evidence>
<evidence type="ECO:0000259" key="2">
    <source>
        <dbReference type="Pfam" id="PF00248"/>
    </source>
</evidence>
<dbReference type="EMBL" id="UINC01032325">
    <property type="protein sequence ID" value="SVB19805.1"/>
    <property type="molecule type" value="Genomic_DNA"/>
</dbReference>
<dbReference type="InterPro" id="IPR023210">
    <property type="entry name" value="NADP_OxRdtase_dom"/>
</dbReference>
<dbReference type="InterPro" id="IPR036812">
    <property type="entry name" value="NAD(P)_OxRdtase_dom_sf"/>
</dbReference>